<accession>A0ABD5XWM5</accession>
<proteinExistence type="predicted"/>
<keyword evidence="2" id="KW-1185">Reference proteome</keyword>
<dbReference type="SUPFAM" id="SSF63393">
    <property type="entry name" value="RNA polymerase subunits"/>
    <property type="match status" value="1"/>
</dbReference>
<dbReference type="RefSeq" id="WP_274324010.1">
    <property type="nucleotide sequence ID" value="NZ_CP118158.1"/>
</dbReference>
<dbReference type="EMBL" id="JBHTAS010000001">
    <property type="protein sequence ID" value="MFC7138381.1"/>
    <property type="molecule type" value="Genomic_DNA"/>
</dbReference>
<organism evidence="1 2">
    <name type="scientific">Halosimplex aquaticum</name>
    <dbReference type="NCBI Taxonomy" id="3026162"/>
    <lineage>
        <taxon>Archaea</taxon>
        <taxon>Methanobacteriati</taxon>
        <taxon>Methanobacteriota</taxon>
        <taxon>Stenosarchaea group</taxon>
        <taxon>Halobacteria</taxon>
        <taxon>Halobacteriales</taxon>
        <taxon>Haloarculaceae</taxon>
        <taxon>Halosimplex</taxon>
    </lineage>
</organism>
<reference evidence="1 2" key="1">
    <citation type="journal article" date="2019" name="Int. J. Syst. Evol. Microbiol.">
        <title>The Global Catalogue of Microorganisms (GCM) 10K type strain sequencing project: providing services to taxonomists for standard genome sequencing and annotation.</title>
        <authorList>
            <consortium name="The Broad Institute Genomics Platform"/>
            <consortium name="The Broad Institute Genome Sequencing Center for Infectious Disease"/>
            <person name="Wu L."/>
            <person name="Ma J."/>
        </authorList>
    </citation>
    <scope>NUCLEOTIDE SEQUENCE [LARGE SCALE GENOMIC DNA]</scope>
    <source>
        <strain evidence="1 2">XZYJT29</strain>
    </source>
</reference>
<evidence type="ECO:0000313" key="2">
    <source>
        <dbReference type="Proteomes" id="UP001596432"/>
    </source>
</evidence>
<dbReference type="Proteomes" id="UP001596432">
    <property type="component" value="Unassembled WGS sequence"/>
</dbReference>
<protein>
    <recommendedName>
        <fullName evidence="3">Rubredoxin-like domain-containing protein</fullName>
    </recommendedName>
</protein>
<comment type="caution">
    <text evidence="1">The sequence shown here is derived from an EMBL/GenBank/DDBJ whole genome shotgun (WGS) entry which is preliminary data.</text>
</comment>
<dbReference type="InterPro" id="IPR029040">
    <property type="entry name" value="RPABC4/Spt4"/>
</dbReference>
<dbReference type="GeneID" id="78818618"/>
<dbReference type="AlphaFoldDB" id="A0ABD5XWM5"/>
<sequence>MTDAGKAGSRVVYRCHGCGFEFGVASAGAVPCPRCGCIGDHELTGALAGTIDGGP</sequence>
<evidence type="ECO:0008006" key="3">
    <source>
        <dbReference type="Google" id="ProtNLM"/>
    </source>
</evidence>
<gene>
    <name evidence="1" type="ORF">ACFQMA_00840</name>
</gene>
<evidence type="ECO:0000313" key="1">
    <source>
        <dbReference type="EMBL" id="MFC7138381.1"/>
    </source>
</evidence>
<name>A0ABD5XWM5_9EURY</name>